<dbReference type="InterPro" id="IPR006640">
    <property type="entry name" value="SprT-like_domain"/>
</dbReference>
<proteinExistence type="inferred from homology"/>
<dbReference type="Proteomes" id="UP000245998">
    <property type="component" value="Unassembled WGS sequence"/>
</dbReference>
<dbReference type="GO" id="GO:0006950">
    <property type="term" value="P:response to stress"/>
    <property type="evidence" value="ECO:0007669"/>
    <property type="project" value="UniProtKB-ARBA"/>
</dbReference>
<dbReference type="GO" id="GO:0005737">
    <property type="term" value="C:cytoplasm"/>
    <property type="evidence" value="ECO:0007669"/>
    <property type="project" value="UniProtKB-SubCell"/>
</dbReference>
<keyword evidence="1 4" id="KW-0963">Cytoplasm</keyword>
<dbReference type="HAMAP" id="MF_00745">
    <property type="entry name" value="SprT_like"/>
    <property type="match status" value="1"/>
</dbReference>
<comment type="subcellular location">
    <subcellularLocation>
        <location evidence="4">Cytoplasm</location>
    </subcellularLocation>
</comment>
<dbReference type="SMART" id="SM00731">
    <property type="entry name" value="SprT"/>
    <property type="match status" value="1"/>
</dbReference>
<keyword evidence="2 4" id="KW-0479">Metal-binding</keyword>
<feature type="active site" evidence="4">
    <location>
        <position position="68"/>
    </location>
</feature>
<evidence type="ECO:0000256" key="1">
    <source>
        <dbReference type="ARBA" id="ARBA00022490"/>
    </source>
</evidence>
<dbReference type="EMBL" id="QCZG01000055">
    <property type="protein sequence ID" value="PWA06974.1"/>
    <property type="molecule type" value="Genomic_DNA"/>
</dbReference>
<name>A0A2U1JPS2_9BACI</name>
<dbReference type="Pfam" id="PF10263">
    <property type="entry name" value="SprT-like"/>
    <property type="match status" value="1"/>
</dbReference>
<protein>
    <recommendedName>
        <fullName evidence="4">Protein SprT-like</fullName>
    </recommendedName>
</protein>
<evidence type="ECO:0000256" key="3">
    <source>
        <dbReference type="ARBA" id="ARBA00022833"/>
    </source>
</evidence>
<feature type="binding site" evidence="4">
    <location>
        <position position="67"/>
    </location>
    <ligand>
        <name>Zn(2+)</name>
        <dbReference type="ChEBI" id="CHEBI:29105"/>
    </ligand>
</feature>
<organism evidence="6 7">
    <name type="scientific">Pueribacillus theae</name>
    <dbReference type="NCBI Taxonomy" id="2171751"/>
    <lineage>
        <taxon>Bacteria</taxon>
        <taxon>Bacillati</taxon>
        <taxon>Bacillota</taxon>
        <taxon>Bacilli</taxon>
        <taxon>Bacillales</taxon>
        <taxon>Bacillaceae</taxon>
        <taxon>Pueribacillus</taxon>
    </lineage>
</organism>
<dbReference type="NCBIfam" id="NF003339">
    <property type="entry name" value="PRK04351.1"/>
    <property type="match status" value="1"/>
</dbReference>
<dbReference type="RefSeq" id="WP_116556095.1">
    <property type="nucleotide sequence ID" value="NZ_QCZG01000055.1"/>
</dbReference>
<evidence type="ECO:0000313" key="7">
    <source>
        <dbReference type="Proteomes" id="UP000245998"/>
    </source>
</evidence>
<dbReference type="GO" id="GO:0008270">
    <property type="term" value="F:zinc ion binding"/>
    <property type="evidence" value="ECO:0007669"/>
    <property type="project" value="UniProtKB-UniRule"/>
</dbReference>
<comment type="similarity">
    <text evidence="4">Belongs to the SprT family.</text>
</comment>
<comment type="caution">
    <text evidence="6">The sequence shown here is derived from an EMBL/GenBank/DDBJ whole genome shotgun (WGS) entry which is preliminary data.</text>
</comment>
<sequence length="148" mass="17695">MDDKELQLLVEAISKEFFQRPFLHQASFNPRLKTTGGRYMLRTHNIEINPKQYEVYGDEALAGIIKHELCHYHLHLQNKGYKHRDRDFKELLKHVGGSRYCNVIEGMKRKEEIKHVYHCKECGQVYMRKRRINVNRFVCGKCRGMLMK</sequence>
<feature type="domain" description="SprT-like" evidence="5">
    <location>
        <begin position="4"/>
        <end position="148"/>
    </location>
</feature>
<dbReference type="AlphaFoldDB" id="A0A2U1JPS2"/>
<dbReference type="OrthoDB" id="9799909at2"/>
<gene>
    <name evidence="6" type="ORF">DCC39_17045</name>
</gene>
<evidence type="ECO:0000256" key="2">
    <source>
        <dbReference type="ARBA" id="ARBA00022723"/>
    </source>
</evidence>
<evidence type="ECO:0000313" key="6">
    <source>
        <dbReference type="EMBL" id="PWA06974.1"/>
    </source>
</evidence>
<reference evidence="6 7" key="1">
    <citation type="submission" date="2018-04" db="EMBL/GenBank/DDBJ databases">
        <title>Camelliibacillus theae gen. nov., sp. nov., isolated from Pu'er tea.</title>
        <authorList>
            <person name="Niu L."/>
        </authorList>
    </citation>
    <scope>NUCLEOTIDE SEQUENCE [LARGE SCALE GENOMIC DNA]</scope>
    <source>
        <strain evidence="6 7">T8</strain>
    </source>
</reference>
<comment type="cofactor">
    <cofactor evidence="4">
        <name>Zn(2+)</name>
        <dbReference type="ChEBI" id="CHEBI:29105"/>
    </cofactor>
    <text evidence="4">Binds 1 zinc ion.</text>
</comment>
<keyword evidence="3 4" id="KW-0862">Zinc</keyword>
<feature type="binding site" evidence="4">
    <location>
        <position position="71"/>
    </location>
    <ligand>
        <name>Zn(2+)</name>
        <dbReference type="ChEBI" id="CHEBI:29105"/>
    </ligand>
</feature>
<accession>A0A2U1JPS2</accession>
<evidence type="ECO:0000259" key="5">
    <source>
        <dbReference type="SMART" id="SM00731"/>
    </source>
</evidence>
<evidence type="ECO:0000256" key="4">
    <source>
        <dbReference type="HAMAP-Rule" id="MF_00745"/>
    </source>
</evidence>
<keyword evidence="7" id="KW-1185">Reference proteome</keyword>
<dbReference type="InterPro" id="IPR023524">
    <property type="entry name" value="Uncharacterised_SprT-like"/>
</dbReference>